<keyword evidence="1" id="KW-0646">Protease inhibitor</keyword>
<feature type="chain" id="PRO_5042144202" evidence="4">
    <location>
        <begin position="21"/>
        <end position="460"/>
    </location>
</feature>
<keyword evidence="4" id="KW-0732">Signal</keyword>
<keyword evidence="2" id="KW-0722">Serine protease inhibitor</keyword>
<evidence type="ECO:0000256" key="4">
    <source>
        <dbReference type="SAM" id="SignalP"/>
    </source>
</evidence>
<evidence type="ECO:0000313" key="8">
    <source>
        <dbReference type="Proteomes" id="UP001201812"/>
    </source>
</evidence>
<feature type="domain" description="TIL" evidence="6">
    <location>
        <begin position="70"/>
        <end position="128"/>
    </location>
</feature>
<feature type="domain" description="TIL" evidence="6">
    <location>
        <begin position="195"/>
        <end position="248"/>
    </location>
</feature>
<evidence type="ECO:0000256" key="3">
    <source>
        <dbReference type="ARBA" id="ARBA00023157"/>
    </source>
</evidence>
<sequence>MFSFSTSLLILASFMCGILAIPPSEDLLCGENEQYLECSTCEPSCEPPPPHTHLAEHPPSESCNKPRKQCGVNERYFDEHQCGTACEPSCENPHPGYCEKLCVQNVCQCEHGFVRHPLSNKCVQKSECPVKYPICAENEVYENGNACEPTCDDPEGKRVCTLNLVEKCRCLPGFVRHDRKCVPLSHCPRPEPPSCGENEKYAECGKQCEPSCDHPKPSGCIFLCAKGCLCLPGFVRHPSGKCVPESYCPMPKPVCSKNEVWIDNGSGCEPSCINPRIIPISECNTRMGGCTCKPGAVRNFDRKCVLKSECGDSVIRSGDQTFQDCCIDNRLPKEYLPKCNYTATIEITKLMIEYLSPNKSPRDRSSAVDVAGTVLKCFTGGKNVSDCCRGKGVKESCLPICSASLYDLSKGVSQTDPFKLMDCLNLGNARPKDVARRILKLAQTGTECFAEANAEYLNLH</sequence>
<protein>
    <submittedName>
        <fullName evidence="7">Trypsin inhibitor like cysteine rich domain-containing protein</fullName>
    </submittedName>
</protein>
<feature type="domain" description="TIL" evidence="6">
    <location>
        <begin position="135"/>
        <end position="187"/>
    </location>
</feature>
<dbReference type="Gene3D" id="2.10.25.10">
    <property type="entry name" value="Laminin"/>
    <property type="match status" value="4"/>
</dbReference>
<feature type="domain" description="TIL" evidence="6">
    <location>
        <begin position="255"/>
        <end position="310"/>
    </location>
</feature>
<feature type="signal peptide" evidence="4">
    <location>
        <begin position="1"/>
        <end position="20"/>
    </location>
</feature>
<keyword evidence="8" id="KW-1185">Reference proteome</keyword>
<dbReference type="Pfam" id="PF01826">
    <property type="entry name" value="TIL"/>
    <property type="match status" value="4"/>
</dbReference>
<dbReference type="InterPro" id="IPR036084">
    <property type="entry name" value="Ser_inhib-like_sf"/>
</dbReference>
<evidence type="ECO:0000259" key="6">
    <source>
        <dbReference type="Pfam" id="PF01826"/>
    </source>
</evidence>
<dbReference type="EMBL" id="JAKKPZ010000152">
    <property type="protein sequence ID" value="KAI1700216.1"/>
    <property type="molecule type" value="Genomic_DNA"/>
</dbReference>
<keyword evidence="3" id="KW-1015">Disulfide bond</keyword>
<dbReference type="PANTHER" id="PTHR23259">
    <property type="entry name" value="RIDDLE"/>
    <property type="match status" value="1"/>
</dbReference>
<dbReference type="GO" id="GO:0004867">
    <property type="term" value="F:serine-type endopeptidase inhibitor activity"/>
    <property type="evidence" value="ECO:0007669"/>
    <property type="project" value="UniProtKB-KW"/>
</dbReference>
<comment type="caution">
    <text evidence="7">The sequence shown here is derived from an EMBL/GenBank/DDBJ whole genome shotgun (WGS) entry which is preliminary data.</text>
</comment>
<evidence type="ECO:0000259" key="5">
    <source>
        <dbReference type="Pfam" id="PF01682"/>
    </source>
</evidence>
<evidence type="ECO:0000256" key="1">
    <source>
        <dbReference type="ARBA" id="ARBA00022690"/>
    </source>
</evidence>
<dbReference type="Proteomes" id="UP001201812">
    <property type="component" value="Unassembled WGS sequence"/>
</dbReference>
<organism evidence="7 8">
    <name type="scientific">Ditylenchus destructor</name>
    <dbReference type="NCBI Taxonomy" id="166010"/>
    <lineage>
        <taxon>Eukaryota</taxon>
        <taxon>Metazoa</taxon>
        <taxon>Ecdysozoa</taxon>
        <taxon>Nematoda</taxon>
        <taxon>Chromadorea</taxon>
        <taxon>Rhabditida</taxon>
        <taxon>Tylenchina</taxon>
        <taxon>Tylenchomorpha</taxon>
        <taxon>Sphaerularioidea</taxon>
        <taxon>Anguinidae</taxon>
        <taxon>Anguininae</taxon>
        <taxon>Ditylenchus</taxon>
    </lineage>
</organism>
<evidence type="ECO:0000313" key="7">
    <source>
        <dbReference type="EMBL" id="KAI1700216.1"/>
    </source>
</evidence>
<dbReference type="InterPro" id="IPR002919">
    <property type="entry name" value="TIL_dom"/>
</dbReference>
<accession>A0AAD4MQ39</accession>
<dbReference type="SUPFAM" id="SSF57567">
    <property type="entry name" value="Serine protease inhibitors"/>
    <property type="match status" value="4"/>
</dbReference>
<dbReference type="AlphaFoldDB" id="A0AAD4MQ39"/>
<dbReference type="PANTHER" id="PTHR23259:SF70">
    <property type="entry name" value="ACCESSORY GLAND PROTEIN ACP62F-RELATED"/>
    <property type="match status" value="1"/>
</dbReference>
<proteinExistence type="predicted"/>
<dbReference type="InterPro" id="IPR002602">
    <property type="entry name" value="DB"/>
</dbReference>
<feature type="domain" description="Domain of unknown function DB" evidence="5">
    <location>
        <begin position="325"/>
        <end position="409"/>
    </location>
</feature>
<name>A0AAD4MQ39_9BILA</name>
<evidence type="ECO:0000256" key="2">
    <source>
        <dbReference type="ARBA" id="ARBA00022900"/>
    </source>
</evidence>
<gene>
    <name evidence="7" type="ORF">DdX_16834</name>
</gene>
<dbReference type="InterPro" id="IPR051368">
    <property type="entry name" value="SerProtInhib-TIL_Domain"/>
</dbReference>
<reference evidence="7" key="1">
    <citation type="submission" date="2022-01" db="EMBL/GenBank/DDBJ databases">
        <title>Genome Sequence Resource for Two Populations of Ditylenchus destructor, the Migratory Endoparasitic Phytonematode.</title>
        <authorList>
            <person name="Zhang H."/>
            <person name="Lin R."/>
            <person name="Xie B."/>
        </authorList>
    </citation>
    <scope>NUCLEOTIDE SEQUENCE</scope>
    <source>
        <strain evidence="7">BazhouSP</strain>
    </source>
</reference>
<dbReference type="Pfam" id="PF01682">
    <property type="entry name" value="DB"/>
    <property type="match status" value="1"/>
</dbReference>
<dbReference type="CDD" id="cd19941">
    <property type="entry name" value="TIL"/>
    <property type="match status" value="4"/>
</dbReference>